<sequence>MDMLLGYSEEQLKERKGYATAKEINQQPRLWRELFNILLNQKREITEFLNPIFQLKDLKIILTGAGTSAFVGYSSEGYLRRMLGLDVEAIDTTDIVASPENFFFKDRPTLLISHARSGDSPESLATIELAEKIIKDVYFLNITCNKDGKMAKSTIDKKNCLNIFMPEEANDEGFAMTSSFTCMLLTDLMLPHIEQIESKKDLFEKLAKEAERIIEEEARIIEEISKNDYDRLIYLGSGNLKGCAAEAALKSLELSRGEVNTNFNTPLGFRHGPKSVINDKTLLGFFVSNNPYTQKYDLDLIKEIANEPGQRKLMAFLPTDMQIEGVDYIFKLRQDFTNIEEAYLTPLYIIYAQMLAFYKSLNLGITPDNPNPEGRVNRVVKGVIIYEYV</sequence>
<dbReference type="Pfam" id="PF01380">
    <property type="entry name" value="SIS"/>
    <property type="match status" value="1"/>
</dbReference>
<gene>
    <name evidence="4" type="ORF">CDSM653_00184</name>
</gene>
<dbReference type="InterPro" id="IPR001347">
    <property type="entry name" value="SIS_dom"/>
</dbReference>
<keyword evidence="2" id="KW-0175">Coiled coil</keyword>
<dbReference type="PANTHER" id="PTHR32502">
    <property type="entry name" value="N-ACETYLGALACTOSAMINE PERMEASE II COMPONENT-RELATED"/>
    <property type="match status" value="1"/>
</dbReference>
<evidence type="ECO:0000313" key="5">
    <source>
        <dbReference type="Proteomes" id="UP000010146"/>
    </source>
</evidence>
<keyword evidence="1" id="KW-0677">Repeat</keyword>
<dbReference type="GO" id="GO:0009401">
    <property type="term" value="P:phosphoenolpyruvate-dependent sugar phosphotransferase system"/>
    <property type="evidence" value="ECO:0007669"/>
    <property type="project" value="TreeGrafter"/>
</dbReference>
<dbReference type="GO" id="GO:0005886">
    <property type="term" value="C:plasma membrane"/>
    <property type="evidence" value="ECO:0007669"/>
    <property type="project" value="TreeGrafter"/>
</dbReference>
<reference evidence="4 5" key="2">
    <citation type="journal article" date="2015" name="BMC Genomics">
        <title>Analysis of three genomes within the thermophilic bacterial species Caldanaerobacter subterraneus with a focus on carbon monoxide dehydrogenase evolution and hydrolase diversity.</title>
        <authorList>
            <person name="Sant'Anna F.H."/>
            <person name="Lebedinsky A.V."/>
            <person name="Sokolova T.G."/>
            <person name="Robb F.T."/>
            <person name="Gonzalez J.M."/>
        </authorList>
    </citation>
    <scope>NUCLEOTIDE SEQUENCE [LARGE SCALE GENOMIC DNA]</scope>
    <source>
        <strain evidence="4 5">DSM 12653</strain>
    </source>
</reference>
<dbReference type="PANTHER" id="PTHR32502:SF3">
    <property type="entry name" value="D-GALACTOSAMINE-6-PHOSPHATE DEAMINASE AGAS-RELATED"/>
    <property type="match status" value="1"/>
</dbReference>
<feature type="domain" description="SIS" evidence="3">
    <location>
        <begin position="220"/>
        <end position="370"/>
    </location>
</feature>
<feature type="domain" description="SIS" evidence="3">
    <location>
        <begin position="49"/>
        <end position="200"/>
    </location>
</feature>
<reference evidence="4 5" key="1">
    <citation type="submission" date="2008-07" db="EMBL/GenBank/DDBJ databases">
        <authorList>
            <person name="Gonzalez J."/>
            <person name="Sokolova T."/>
            <person name="Ferriera S."/>
            <person name="Johnson J."/>
            <person name="Kravitz S."/>
            <person name="Beeson K."/>
            <person name="Sutton G."/>
            <person name="Rogers Y.-H."/>
            <person name="Friedman R."/>
            <person name="Frazier M."/>
            <person name="Venter J.C."/>
        </authorList>
    </citation>
    <scope>NUCLEOTIDE SEQUENCE [LARGE SCALE GENOMIC DNA]</scope>
    <source>
        <strain evidence="4 5">DSM 12653</strain>
    </source>
</reference>
<proteinExistence type="predicted"/>
<accession>B7R601</accession>
<evidence type="ECO:0000259" key="3">
    <source>
        <dbReference type="PROSITE" id="PS51464"/>
    </source>
</evidence>
<reference evidence="5" key="3">
    <citation type="submission" date="2015-02" db="EMBL/GenBank/DDBJ databases">
        <title>Genome analysis of three genomes within the thermophilic hydrogenogenic bacterial species Caldanaerobacter subterraneus.</title>
        <authorList>
            <person name="Sant'Anna F.H."/>
            <person name="Lebedinsky A."/>
            <person name="Sokolova T."/>
            <person name="Robb F.T."/>
            <person name="Gonzalez J.M."/>
        </authorList>
    </citation>
    <scope>NUCLEOTIDE SEQUENCE [LARGE SCALE GENOMIC DNA]</scope>
    <source>
        <strain evidence="5">DSM 12653</strain>
    </source>
</reference>
<evidence type="ECO:0000313" key="4">
    <source>
        <dbReference type="EMBL" id="KKC30760.1"/>
    </source>
</evidence>
<feature type="coiled-coil region" evidence="2">
    <location>
        <begin position="193"/>
        <end position="227"/>
    </location>
</feature>
<dbReference type="GO" id="GO:1901135">
    <property type="term" value="P:carbohydrate derivative metabolic process"/>
    <property type="evidence" value="ECO:0007669"/>
    <property type="project" value="InterPro"/>
</dbReference>
<dbReference type="InterPro" id="IPR035466">
    <property type="entry name" value="GlmS/AgaS_SIS"/>
</dbReference>
<dbReference type="Proteomes" id="UP000010146">
    <property type="component" value="Unassembled WGS sequence"/>
</dbReference>
<protein>
    <recommendedName>
        <fullName evidence="3">SIS domain-containing protein</fullName>
    </recommendedName>
</protein>
<dbReference type="PROSITE" id="PS51464">
    <property type="entry name" value="SIS"/>
    <property type="match status" value="2"/>
</dbReference>
<organism evidence="4 5">
    <name type="scientific">Caldanaerobacter subterraneus subsp. pacificus DSM 12653</name>
    <dbReference type="NCBI Taxonomy" id="391606"/>
    <lineage>
        <taxon>Bacteria</taxon>
        <taxon>Bacillati</taxon>
        <taxon>Bacillota</taxon>
        <taxon>Clostridia</taxon>
        <taxon>Thermoanaerobacterales</taxon>
        <taxon>Thermoanaerobacteraceae</taxon>
        <taxon>Caldanaerobacter</taxon>
    </lineage>
</organism>
<dbReference type="AlphaFoldDB" id="B7R601"/>
<comment type="caution">
    <text evidence="4">The sequence shown here is derived from an EMBL/GenBank/DDBJ whole genome shotgun (WGS) entry which is preliminary data.</text>
</comment>
<dbReference type="Gene3D" id="3.40.50.10490">
    <property type="entry name" value="Glucose-6-phosphate isomerase like protein, domain 1"/>
    <property type="match status" value="2"/>
</dbReference>
<dbReference type="InterPro" id="IPR046348">
    <property type="entry name" value="SIS_dom_sf"/>
</dbReference>
<dbReference type="GO" id="GO:0097367">
    <property type="term" value="F:carbohydrate derivative binding"/>
    <property type="evidence" value="ECO:0007669"/>
    <property type="project" value="InterPro"/>
</dbReference>
<dbReference type="EMBL" id="ABXP02000026">
    <property type="protein sequence ID" value="KKC30760.1"/>
    <property type="molecule type" value="Genomic_DNA"/>
</dbReference>
<evidence type="ECO:0000256" key="2">
    <source>
        <dbReference type="SAM" id="Coils"/>
    </source>
</evidence>
<evidence type="ECO:0000256" key="1">
    <source>
        <dbReference type="ARBA" id="ARBA00022737"/>
    </source>
</evidence>
<dbReference type="SUPFAM" id="SSF53697">
    <property type="entry name" value="SIS domain"/>
    <property type="match status" value="1"/>
</dbReference>
<name>B7R601_9THEO</name>
<dbReference type="InterPro" id="IPR050303">
    <property type="entry name" value="GatZ_KbaZ_carbometab"/>
</dbReference>
<dbReference type="CDD" id="cd05008">
    <property type="entry name" value="SIS_GlmS_GlmD_1"/>
    <property type="match status" value="1"/>
</dbReference>